<dbReference type="PANTHER" id="PTHR43280:SF28">
    <property type="entry name" value="HTH-TYPE TRANSCRIPTIONAL ACTIVATOR RHAS"/>
    <property type="match status" value="1"/>
</dbReference>
<protein>
    <submittedName>
        <fullName evidence="5">AraC family transcriptional regulator</fullName>
    </submittedName>
</protein>
<dbReference type="SUPFAM" id="SSF46689">
    <property type="entry name" value="Homeodomain-like"/>
    <property type="match status" value="1"/>
</dbReference>
<proteinExistence type="predicted"/>
<keyword evidence="6" id="KW-1185">Reference proteome</keyword>
<evidence type="ECO:0000256" key="1">
    <source>
        <dbReference type="ARBA" id="ARBA00023015"/>
    </source>
</evidence>
<feature type="domain" description="HTH araC/xylS-type" evidence="4">
    <location>
        <begin position="213"/>
        <end position="310"/>
    </location>
</feature>
<dbReference type="InterPro" id="IPR014710">
    <property type="entry name" value="RmlC-like_jellyroll"/>
</dbReference>
<evidence type="ECO:0000313" key="5">
    <source>
        <dbReference type="EMBL" id="GKS81130.1"/>
    </source>
</evidence>
<dbReference type="SMART" id="SM00342">
    <property type="entry name" value="HTH_ARAC"/>
    <property type="match status" value="1"/>
</dbReference>
<evidence type="ECO:0000256" key="2">
    <source>
        <dbReference type="ARBA" id="ARBA00023125"/>
    </source>
</evidence>
<sequence>MDQTKIGEYVFKQLMTQDQLPGKDEFILKPMSKVSEKSSRMTIKIEKTNDQKTHQHQTLMPEILFVFSGKMAINIEGQEFPVAGGNFVFLDTGVNYRILPLQWGDVLVRIQMDGSFELQHFLKNVYNTRSAVASIINQIIEVYRDQHYVVFNAPKVDNTSYVIDRVLIEYVEPGLLYCEKVSHLLAVLVLLLLENDCYVDPSSINLQSKYQIADFTEYIKRNFQNITLTSMASFFGYNPSYLSTELKKTTGYSYKELVENERMAQATELLKNPAYTINDVVNYVGYTSKSFFYKKFKAHYDMSPAQMRTKLLSK</sequence>
<name>A0ABQ5JJ80_9LACO</name>
<keyword evidence="2" id="KW-0238">DNA-binding</keyword>
<evidence type="ECO:0000313" key="6">
    <source>
        <dbReference type="Proteomes" id="UP001055149"/>
    </source>
</evidence>
<keyword evidence="1" id="KW-0805">Transcription regulation</keyword>
<dbReference type="Gene3D" id="1.10.10.60">
    <property type="entry name" value="Homeodomain-like"/>
    <property type="match status" value="2"/>
</dbReference>
<dbReference type="Proteomes" id="UP001055149">
    <property type="component" value="Unassembled WGS sequence"/>
</dbReference>
<keyword evidence="3" id="KW-0804">Transcription</keyword>
<dbReference type="RefSeq" id="WP_244054899.1">
    <property type="nucleotide sequence ID" value="NZ_BQXH01000006.1"/>
</dbReference>
<dbReference type="Pfam" id="PF12833">
    <property type="entry name" value="HTH_18"/>
    <property type="match status" value="1"/>
</dbReference>
<dbReference type="EMBL" id="BQXH01000006">
    <property type="protein sequence ID" value="GKS81130.1"/>
    <property type="molecule type" value="Genomic_DNA"/>
</dbReference>
<comment type="caution">
    <text evidence="5">The sequence shown here is derived from an EMBL/GenBank/DDBJ whole genome shotgun (WGS) entry which is preliminary data.</text>
</comment>
<dbReference type="InterPro" id="IPR018060">
    <property type="entry name" value="HTH_AraC"/>
</dbReference>
<dbReference type="InterPro" id="IPR009057">
    <property type="entry name" value="Homeodomain-like_sf"/>
</dbReference>
<dbReference type="InterPro" id="IPR011051">
    <property type="entry name" value="RmlC_Cupin_sf"/>
</dbReference>
<evidence type="ECO:0000256" key="3">
    <source>
        <dbReference type="ARBA" id="ARBA00023163"/>
    </source>
</evidence>
<dbReference type="SUPFAM" id="SSF51182">
    <property type="entry name" value="RmlC-like cupins"/>
    <property type="match status" value="1"/>
</dbReference>
<accession>A0ABQ5JJ80</accession>
<gene>
    <name evidence="5" type="ORF">LPAF129_08160</name>
</gene>
<dbReference type="Gene3D" id="2.60.120.10">
    <property type="entry name" value="Jelly Rolls"/>
    <property type="match status" value="1"/>
</dbReference>
<evidence type="ECO:0000259" key="4">
    <source>
        <dbReference type="PROSITE" id="PS01124"/>
    </source>
</evidence>
<dbReference type="PANTHER" id="PTHR43280">
    <property type="entry name" value="ARAC-FAMILY TRANSCRIPTIONAL REGULATOR"/>
    <property type="match status" value="1"/>
</dbReference>
<reference evidence="5" key="1">
    <citation type="journal article" date="2022" name="Int. J. Syst. Evol. Microbiol.">
        <title>A novel species of lactic acid bacteria, Ligilactobacillus pabuli sp. nov., isolated from alfalfa silage.</title>
        <authorList>
            <person name="Tohno M."/>
            <person name="Tanizawa Y."/>
            <person name="Sawada H."/>
            <person name="Sakamoto M."/>
            <person name="Ohkuma M."/>
            <person name="Kobayashi H."/>
        </authorList>
    </citation>
    <scope>NUCLEOTIDE SEQUENCE</scope>
    <source>
        <strain evidence="5">AF129</strain>
    </source>
</reference>
<dbReference type="PROSITE" id="PS01124">
    <property type="entry name" value="HTH_ARAC_FAMILY_2"/>
    <property type="match status" value="1"/>
</dbReference>
<organism evidence="5 6">
    <name type="scientific">Ligilactobacillus pabuli</name>
    <dbReference type="NCBI Taxonomy" id="2886039"/>
    <lineage>
        <taxon>Bacteria</taxon>
        <taxon>Bacillati</taxon>
        <taxon>Bacillota</taxon>
        <taxon>Bacilli</taxon>
        <taxon>Lactobacillales</taxon>
        <taxon>Lactobacillaceae</taxon>
        <taxon>Ligilactobacillus</taxon>
    </lineage>
</organism>